<dbReference type="Proteomes" id="UP000236584">
    <property type="component" value="Chromosome"/>
</dbReference>
<protein>
    <submittedName>
        <fullName evidence="2">Uncharacterized protein</fullName>
    </submittedName>
</protein>
<reference evidence="2 3" key="1">
    <citation type="submission" date="2018-01" db="EMBL/GenBank/DDBJ databases">
        <title>Complete genome sequence of Salinigranum rubrum GX10T, an extremely halophilic archaeon isolated from a marine solar saltern.</title>
        <authorList>
            <person name="Han S."/>
        </authorList>
    </citation>
    <scope>NUCLEOTIDE SEQUENCE [LARGE SCALE GENOMIC DNA]</scope>
    <source>
        <strain evidence="2 3">GX10</strain>
    </source>
</reference>
<evidence type="ECO:0000256" key="1">
    <source>
        <dbReference type="SAM" id="MobiDB-lite"/>
    </source>
</evidence>
<dbReference type="KEGG" id="srub:C2R22_08100"/>
<dbReference type="EMBL" id="CP026309">
    <property type="protein sequence ID" value="AUV81620.1"/>
    <property type="molecule type" value="Genomic_DNA"/>
</dbReference>
<feature type="compositionally biased region" description="Polar residues" evidence="1">
    <location>
        <begin position="11"/>
        <end position="22"/>
    </location>
</feature>
<gene>
    <name evidence="2" type="ORF">C2R22_08100</name>
</gene>
<organism evidence="2 3">
    <name type="scientific">Salinigranum rubrum</name>
    <dbReference type="NCBI Taxonomy" id="755307"/>
    <lineage>
        <taxon>Archaea</taxon>
        <taxon>Methanobacteriati</taxon>
        <taxon>Methanobacteriota</taxon>
        <taxon>Stenosarchaea group</taxon>
        <taxon>Halobacteria</taxon>
        <taxon>Halobacteriales</taxon>
        <taxon>Haloferacaceae</taxon>
        <taxon>Salinigranum</taxon>
    </lineage>
</organism>
<dbReference type="Pfam" id="PF26401">
    <property type="entry name" value="DUF8099"/>
    <property type="match status" value="1"/>
</dbReference>
<dbReference type="AlphaFoldDB" id="A0A2I8VI84"/>
<name>A0A2I8VI84_9EURY</name>
<dbReference type="InterPro" id="IPR058412">
    <property type="entry name" value="DUF8099"/>
</dbReference>
<accession>A0A2I8VI84</accession>
<sequence length="63" mass="6950">MDSERPIATRSAGQSIRSSGSRFFTAMARTFKPSNGDDVHSNVRCESRSGLRPYRRSADGDGR</sequence>
<feature type="compositionally biased region" description="Basic and acidic residues" evidence="1">
    <location>
        <begin position="35"/>
        <end position="49"/>
    </location>
</feature>
<evidence type="ECO:0000313" key="3">
    <source>
        <dbReference type="Proteomes" id="UP000236584"/>
    </source>
</evidence>
<keyword evidence="3" id="KW-1185">Reference proteome</keyword>
<evidence type="ECO:0000313" key="2">
    <source>
        <dbReference type="EMBL" id="AUV81620.1"/>
    </source>
</evidence>
<proteinExistence type="predicted"/>
<feature type="region of interest" description="Disordered" evidence="1">
    <location>
        <begin position="1"/>
        <end position="63"/>
    </location>
</feature>